<keyword evidence="1" id="KW-1133">Transmembrane helix</keyword>
<dbReference type="EMBL" id="FOUB01000030">
    <property type="protein sequence ID" value="SFM47480.1"/>
    <property type="molecule type" value="Genomic_DNA"/>
</dbReference>
<keyword evidence="1" id="KW-0472">Membrane</keyword>
<sequence length="38" mass="4494">MVFLLNTFKVIGSSMILLLMRLMALENFKLRLKNLKRP</sequence>
<proteinExistence type="predicted"/>
<organism evidence="2 3">
    <name type="scientific">Nitrosomonas communis</name>
    <dbReference type="NCBI Taxonomy" id="44574"/>
    <lineage>
        <taxon>Bacteria</taxon>
        <taxon>Pseudomonadati</taxon>
        <taxon>Pseudomonadota</taxon>
        <taxon>Betaproteobacteria</taxon>
        <taxon>Nitrosomonadales</taxon>
        <taxon>Nitrosomonadaceae</taxon>
        <taxon>Nitrosomonas</taxon>
    </lineage>
</organism>
<name>A0A1I4R6A8_9PROT</name>
<feature type="transmembrane region" description="Helical" evidence="1">
    <location>
        <begin position="6"/>
        <end position="24"/>
    </location>
</feature>
<evidence type="ECO:0000313" key="3">
    <source>
        <dbReference type="Proteomes" id="UP000183287"/>
    </source>
</evidence>
<evidence type="ECO:0000256" key="1">
    <source>
        <dbReference type="SAM" id="Phobius"/>
    </source>
</evidence>
<protein>
    <submittedName>
        <fullName evidence="2">Uncharacterized protein</fullName>
    </submittedName>
</protein>
<keyword evidence="1" id="KW-0812">Transmembrane</keyword>
<dbReference type="Proteomes" id="UP000183287">
    <property type="component" value="Unassembled WGS sequence"/>
</dbReference>
<gene>
    <name evidence="2" type="ORF">SAMN05421863_103033</name>
</gene>
<reference evidence="3" key="1">
    <citation type="submission" date="2016-10" db="EMBL/GenBank/DDBJ databases">
        <authorList>
            <person name="Varghese N."/>
            <person name="Submissions S."/>
        </authorList>
    </citation>
    <scope>NUCLEOTIDE SEQUENCE [LARGE SCALE GENOMIC DNA]</scope>
    <source>
        <strain evidence="3">Nm44</strain>
    </source>
</reference>
<dbReference type="AlphaFoldDB" id="A0A1I4R6A8"/>
<accession>A0A1I4R6A8</accession>
<evidence type="ECO:0000313" key="2">
    <source>
        <dbReference type="EMBL" id="SFM47480.1"/>
    </source>
</evidence>
<keyword evidence="3" id="KW-1185">Reference proteome</keyword>